<evidence type="ECO:0000313" key="7">
    <source>
        <dbReference type="Proteomes" id="UP001364156"/>
    </source>
</evidence>
<dbReference type="EMBL" id="CP146069">
    <property type="protein sequence ID" value="WWR44983.1"/>
    <property type="molecule type" value="Genomic_DNA"/>
</dbReference>
<dbReference type="GO" id="GO:0016746">
    <property type="term" value="F:acyltransferase activity"/>
    <property type="evidence" value="ECO:0007669"/>
    <property type="project" value="UniProtKB-KW"/>
</dbReference>
<dbReference type="RefSeq" id="WP_338547773.1">
    <property type="nucleotide sequence ID" value="NZ_CP146069.1"/>
</dbReference>
<reference evidence="6 7" key="1">
    <citation type="submission" date="2023-10" db="EMBL/GenBank/DDBJ databases">
        <title>Roseovarius strain S88 nov., isolated from a marine algae.</title>
        <authorList>
            <person name="Lee M.W."/>
            <person name="Lee J.K."/>
            <person name="Kim J.M."/>
            <person name="Choi D.G."/>
            <person name="Baek J.H."/>
            <person name="Bayburt H."/>
            <person name="Jung J.J."/>
            <person name="Han D.M."/>
            <person name="Jeon C.O."/>
        </authorList>
    </citation>
    <scope>NUCLEOTIDE SEQUENCE [LARGE SCALE GENOMIC DNA]</scope>
    <source>
        <strain evidence="6 7">S88</strain>
    </source>
</reference>
<keyword evidence="4" id="KW-0472">Membrane</keyword>
<organism evidence="6 7">
    <name type="scientific">Roseovarius phycicola</name>
    <dbReference type="NCBI Taxonomy" id="3080976"/>
    <lineage>
        <taxon>Bacteria</taxon>
        <taxon>Pseudomonadati</taxon>
        <taxon>Pseudomonadota</taxon>
        <taxon>Alphaproteobacteria</taxon>
        <taxon>Rhodobacterales</taxon>
        <taxon>Roseobacteraceae</taxon>
        <taxon>Roseovarius</taxon>
    </lineage>
</organism>
<evidence type="ECO:0000256" key="1">
    <source>
        <dbReference type="ARBA" id="ARBA00005189"/>
    </source>
</evidence>
<dbReference type="InterPro" id="IPR002123">
    <property type="entry name" value="Plipid/glycerol_acylTrfase"/>
</dbReference>
<feature type="transmembrane region" description="Helical" evidence="4">
    <location>
        <begin position="26"/>
        <end position="46"/>
    </location>
</feature>
<evidence type="ECO:0000313" key="6">
    <source>
        <dbReference type="EMBL" id="WWR44983.1"/>
    </source>
</evidence>
<evidence type="ECO:0000256" key="3">
    <source>
        <dbReference type="ARBA" id="ARBA00023315"/>
    </source>
</evidence>
<evidence type="ECO:0000256" key="2">
    <source>
        <dbReference type="ARBA" id="ARBA00022679"/>
    </source>
</evidence>
<feature type="domain" description="Phospholipid/glycerol acyltransferase" evidence="5">
    <location>
        <begin position="91"/>
        <end position="207"/>
    </location>
</feature>
<dbReference type="Pfam" id="PF01553">
    <property type="entry name" value="Acyltransferase"/>
    <property type="match status" value="1"/>
</dbReference>
<keyword evidence="4" id="KW-0812">Transmembrane</keyword>
<gene>
    <name evidence="6" type="ORF">RZ517_09095</name>
</gene>
<dbReference type="PANTHER" id="PTHR10434:SF11">
    <property type="entry name" value="1-ACYL-SN-GLYCEROL-3-PHOSPHATE ACYLTRANSFERASE"/>
    <property type="match status" value="1"/>
</dbReference>
<name>A0ABZ2HD37_9RHOB</name>
<dbReference type="SMART" id="SM00563">
    <property type="entry name" value="PlsC"/>
    <property type="match status" value="1"/>
</dbReference>
<accession>A0ABZ2HD37</accession>
<dbReference type="CDD" id="cd07989">
    <property type="entry name" value="LPLAT_AGPAT-like"/>
    <property type="match status" value="1"/>
</dbReference>
<protein>
    <submittedName>
        <fullName evidence="6">Lysophospholipid acyltransferase family protein</fullName>
    </submittedName>
</protein>
<comment type="pathway">
    <text evidence="1">Lipid metabolism.</text>
</comment>
<keyword evidence="3 6" id="KW-0012">Acyltransferase</keyword>
<evidence type="ECO:0000256" key="4">
    <source>
        <dbReference type="SAM" id="Phobius"/>
    </source>
</evidence>
<dbReference type="PANTHER" id="PTHR10434">
    <property type="entry name" value="1-ACYL-SN-GLYCEROL-3-PHOSPHATE ACYLTRANSFERASE"/>
    <property type="match status" value="1"/>
</dbReference>
<dbReference type="Proteomes" id="UP001364156">
    <property type="component" value="Chromosome"/>
</dbReference>
<keyword evidence="2" id="KW-0808">Transferase</keyword>
<dbReference type="SUPFAM" id="SSF69593">
    <property type="entry name" value="Glycerol-3-phosphate (1)-acyltransferase"/>
    <property type="match status" value="1"/>
</dbReference>
<keyword evidence="7" id="KW-1185">Reference proteome</keyword>
<proteinExistence type="predicted"/>
<evidence type="ECO:0000259" key="5">
    <source>
        <dbReference type="SMART" id="SM00563"/>
    </source>
</evidence>
<keyword evidence="4" id="KW-1133">Transmembrane helix</keyword>
<sequence>MAHNQTTHRSATRPINTFAVRMFKRFALLVIGPVYFIFIAFVPLLCGRRQGFRGWYWRFVKRACKRLLWLLSIRTVVSEADKMTLAADANSVIVINHRSHLDGFILMDTVPDEKWFTFAAKKELCDAPLLRTGFAGAGLIEIDRKSGKVALDTLSDAVRAMSPRRSVVLFPEGTRTTTHTLGPFKAGAVLTARQTGRTIRPIVIHNSDLLLPRGRFNPRSGTVEVQVLAPFSCDLTASVDEDVERLRSAMMAAFDLGRLE</sequence>